<feature type="compositionally biased region" description="Low complexity" evidence="1">
    <location>
        <begin position="28"/>
        <end position="37"/>
    </location>
</feature>
<feature type="compositionally biased region" description="Basic residues" evidence="1">
    <location>
        <begin position="7"/>
        <end position="18"/>
    </location>
</feature>
<feature type="region of interest" description="Disordered" evidence="1">
    <location>
        <begin position="1"/>
        <end position="44"/>
    </location>
</feature>
<dbReference type="EMBL" id="PQIB02000003">
    <property type="protein sequence ID" value="RLN30986.1"/>
    <property type="molecule type" value="Genomic_DNA"/>
</dbReference>
<reference evidence="3" key="1">
    <citation type="journal article" date="2019" name="Nat. Commun.">
        <title>The genome of broomcorn millet.</title>
        <authorList>
            <person name="Zou C."/>
            <person name="Miki D."/>
            <person name="Li D."/>
            <person name="Tang Q."/>
            <person name="Xiao L."/>
            <person name="Rajput S."/>
            <person name="Deng P."/>
            <person name="Jia W."/>
            <person name="Huang R."/>
            <person name="Zhang M."/>
            <person name="Sun Y."/>
            <person name="Hu J."/>
            <person name="Fu X."/>
            <person name="Schnable P.S."/>
            <person name="Li F."/>
            <person name="Zhang H."/>
            <person name="Feng B."/>
            <person name="Zhu X."/>
            <person name="Liu R."/>
            <person name="Schnable J.C."/>
            <person name="Zhu J.-K."/>
            <person name="Zhang H."/>
        </authorList>
    </citation>
    <scope>NUCLEOTIDE SEQUENCE [LARGE SCALE GENOMIC DNA]</scope>
</reference>
<dbReference type="AlphaFoldDB" id="A0A3L6T509"/>
<dbReference type="Proteomes" id="UP000275267">
    <property type="component" value="Unassembled WGS sequence"/>
</dbReference>
<evidence type="ECO:0000313" key="3">
    <source>
        <dbReference type="Proteomes" id="UP000275267"/>
    </source>
</evidence>
<comment type="caution">
    <text evidence="2">The sequence shown here is derived from an EMBL/GenBank/DDBJ whole genome shotgun (WGS) entry which is preliminary data.</text>
</comment>
<organism evidence="2 3">
    <name type="scientific">Panicum miliaceum</name>
    <name type="common">Proso millet</name>
    <name type="synonym">Broomcorn millet</name>
    <dbReference type="NCBI Taxonomy" id="4540"/>
    <lineage>
        <taxon>Eukaryota</taxon>
        <taxon>Viridiplantae</taxon>
        <taxon>Streptophyta</taxon>
        <taxon>Embryophyta</taxon>
        <taxon>Tracheophyta</taxon>
        <taxon>Spermatophyta</taxon>
        <taxon>Magnoliopsida</taxon>
        <taxon>Liliopsida</taxon>
        <taxon>Poales</taxon>
        <taxon>Poaceae</taxon>
        <taxon>PACMAD clade</taxon>
        <taxon>Panicoideae</taxon>
        <taxon>Panicodae</taxon>
        <taxon>Paniceae</taxon>
        <taxon>Panicinae</taxon>
        <taxon>Panicum</taxon>
        <taxon>Panicum sect. Panicum</taxon>
    </lineage>
</organism>
<proteinExistence type="predicted"/>
<gene>
    <name evidence="2" type="ORF">C2845_PM05G17510</name>
</gene>
<accession>A0A3L6T509</accession>
<name>A0A3L6T509_PANMI</name>
<evidence type="ECO:0000313" key="2">
    <source>
        <dbReference type="EMBL" id="RLN30986.1"/>
    </source>
</evidence>
<protein>
    <submittedName>
        <fullName evidence="2">Uncharacterized protein</fullName>
    </submittedName>
</protein>
<evidence type="ECO:0000256" key="1">
    <source>
        <dbReference type="SAM" id="MobiDB-lite"/>
    </source>
</evidence>
<keyword evidence="3" id="KW-1185">Reference proteome</keyword>
<sequence>MLQLLRFTRHHQQRKAHGNRREKDRCISSPTTSGSPQASPPSPCPCTKAYAPRLFYCHSPERDKA</sequence>